<dbReference type="RefSeq" id="XP_026673104.1">
    <property type="nucleotide sequence ID" value="XM_026817303.1"/>
</dbReference>
<feature type="region of interest" description="Disordered" evidence="1">
    <location>
        <begin position="132"/>
        <end position="216"/>
    </location>
</feature>
<gene>
    <name evidence="3" type="primary">LOC108629391</name>
</gene>
<evidence type="ECO:0000256" key="1">
    <source>
        <dbReference type="SAM" id="MobiDB-lite"/>
    </source>
</evidence>
<feature type="compositionally biased region" description="Polar residues" evidence="1">
    <location>
        <begin position="1300"/>
        <end position="1309"/>
    </location>
</feature>
<protein>
    <submittedName>
        <fullName evidence="3">Uncharacterized protein LOC108629391</fullName>
    </submittedName>
</protein>
<feature type="compositionally biased region" description="Polar residues" evidence="1">
    <location>
        <begin position="1317"/>
        <end position="1329"/>
    </location>
</feature>
<accession>A0AAJ7WED5</accession>
<evidence type="ECO:0000313" key="3">
    <source>
        <dbReference type="RefSeq" id="XP_026673104.1"/>
    </source>
</evidence>
<name>A0AAJ7WED5_9HYME</name>
<organism evidence="2 3">
    <name type="scientific">Ceratina calcarata</name>
    <dbReference type="NCBI Taxonomy" id="156304"/>
    <lineage>
        <taxon>Eukaryota</taxon>
        <taxon>Metazoa</taxon>
        <taxon>Ecdysozoa</taxon>
        <taxon>Arthropoda</taxon>
        <taxon>Hexapoda</taxon>
        <taxon>Insecta</taxon>
        <taxon>Pterygota</taxon>
        <taxon>Neoptera</taxon>
        <taxon>Endopterygota</taxon>
        <taxon>Hymenoptera</taxon>
        <taxon>Apocrita</taxon>
        <taxon>Aculeata</taxon>
        <taxon>Apoidea</taxon>
        <taxon>Anthophila</taxon>
        <taxon>Apidae</taxon>
        <taxon>Ceratina</taxon>
        <taxon>Zadontomerus</taxon>
    </lineage>
</organism>
<feature type="compositionally biased region" description="Polar residues" evidence="1">
    <location>
        <begin position="423"/>
        <end position="434"/>
    </location>
</feature>
<feature type="compositionally biased region" description="Low complexity" evidence="1">
    <location>
        <begin position="206"/>
        <end position="215"/>
    </location>
</feature>
<proteinExistence type="predicted"/>
<reference evidence="3" key="1">
    <citation type="submission" date="2025-08" db="UniProtKB">
        <authorList>
            <consortium name="RefSeq"/>
        </authorList>
    </citation>
    <scope>IDENTIFICATION</scope>
    <source>
        <tissue evidence="3">Whole body</tissue>
    </source>
</reference>
<feature type="region of interest" description="Disordered" evidence="1">
    <location>
        <begin position="685"/>
        <end position="704"/>
    </location>
</feature>
<feature type="compositionally biased region" description="Basic and acidic residues" evidence="1">
    <location>
        <begin position="56"/>
        <end position="81"/>
    </location>
</feature>
<feature type="region of interest" description="Disordered" evidence="1">
    <location>
        <begin position="1190"/>
        <end position="1242"/>
    </location>
</feature>
<dbReference type="KEGG" id="ccal:108629391"/>
<sequence>MEEQEARDMRALKAYNEVTLWKDKKELEKDKKRWPWKRYPGESGPESSRSRPQTNKKNDRPKKDTSRITEASDDRPDKENLLVDAATETEGLASTRDTKLPTVKMSSFASEKYTCPRLAKLNKVTDKLLSNFDRLQGGQMKQDSRRSKPASETDTRKPHTKYSRPKKADEENVSVASIKKVEGAQKGRELERTPAREDVRDPATISVSSSTTEESLQLDSRQRCTNIADTFARINYDKVSSTYMDGMNLVERNDDLLMFKSTIIQEVTSSCSSSTIGQADELLLPVQDLNALDEDETQMLVGHSRIPVRILDMEDRKTEVYTIAEDYNEMYAQQTQIETRNKEIYTIPGMEDRQTEVEDMSKHEIGTVTEIKKDKKEETERPEVADASTVLVQEQIENLEKTDTIEKDIEIEELQEKLESQAKQISEDNSSNNELIEVEESKVSGLEEPTEGQEFEIGGSRSDSLEVSENRSERILRRPSRNMSDFVRNINMNYVANGVILSNSNAPRTNIPPQWDIVEDETVRTLQNALSYGSRDNPFDLMGEIVTMDDVLNLRSSESSADDFIFETSRESSNPSGVDFSREENTFRQTILATIRHLQNLEETDHDEAPCNLFITTIQRESLPIDLGMETVDHFEFEDEEDNEHPTINEFGDLLTQVFRALNIRGLHPSNISGLRFEILRNSFTEDEEEEDEGDDEESRKEERASMEERLLRFIKEDIFTDIKFPIVVKMSDLIPGVIPPVKEEAEEIIGLRQMEASKINLFSLADDKSEDGEDYLDDMIRNRYANGHLQDLEEDEESMFTAHSSRQFTSISDYNLVESAIRDDRLASSYLDQPSTSSSVSPGLAGNYKKYTMIRSEPLQVRKGATRDMLNRTYDLFPTPFKEEEGSTSSEEIEKEIEIDNLQEFKDGSKQLYKHSEVEESVNTEIERSFVKTVDESIQLTKFENEKTVEASRNEDTFRTNGNDSLSKEEEVKEARDIGTEDETSLKIIFIFWVCVIIFYLKYFYKKVTSYKHNSTSTSTLKPFEIHTVPTSTSSLFEHVRYLGMQEEEIENDSLERIVDLEETDTSRSSDCNQLPDFDSSNCFRATYETSFKHVENKDDEVIWSDCVSENIQNPSGANALREQNRDSLDTELRREEQIDSGILRPNIITNDVSLSVDDKIGKTDTTRFEEQRLIELRLAEKEIEAFRYKEDDDSSSSKSSPRREDEMKLFDDTKSSPCAELHIEEEKERPEAKEFDNSKKLNSSFLIEEKKCNELKEEESANDQTGNREETNLETRSVKEVAGADEPQSPPEVLRTYLPTTDSFDSTYTKESETSKNATSTVDLNESSMEDFPIRSNESILES</sequence>
<feature type="compositionally biased region" description="Acidic residues" evidence="1">
    <location>
        <begin position="685"/>
        <end position="697"/>
    </location>
</feature>
<feature type="compositionally biased region" description="Polar residues" evidence="1">
    <location>
        <begin position="45"/>
        <end position="55"/>
    </location>
</feature>
<feature type="compositionally biased region" description="Basic and acidic residues" evidence="1">
    <location>
        <begin position="179"/>
        <end position="201"/>
    </location>
</feature>
<feature type="region of interest" description="Disordered" evidence="1">
    <location>
        <begin position="423"/>
        <end position="468"/>
    </location>
</feature>
<feature type="compositionally biased region" description="Basic and acidic residues" evidence="1">
    <location>
        <begin position="1268"/>
        <end position="1281"/>
    </location>
</feature>
<keyword evidence="2" id="KW-1185">Reference proteome</keyword>
<feature type="region of interest" description="Disordered" evidence="1">
    <location>
        <begin position="29"/>
        <end position="100"/>
    </location>
</feature>
<feature type="compositionally biased region" description="Basic and acidic residues" evidence="1">
    <location>
        <begin position="1223"/>
        <end position="1241"/>
    </location>
</feature>
<dbReference type="GeneID" id="108629391"/>
<feature type="compositionally biased region" description="Basic and acidic residues" evidence="1">
    <location>
        <begin position="1203"/>
        <end position="1216"/>
    </location>
</feature>
<feature type="region of interest" description="Disordered" evidence="1">
    <location>
        <begin position="1254"/>
        <end position="1345"/>
    </location>
</feature>
<feature type="compositionally biased region" description="Basic and acidic residues" evidence="1">
    <location>
        <begin position="142"/>
        <end position="157"/>
    </location>
</feature>
<dbReference type="Proteomes" id="UP000694925">
    <property type="component" value="Unplaced"/>
</dbReference>
<evidence type="ECO:0000313" key="2">
    <source>
        <dbReference type="Proteomes" id="UP000694925"/>
    </source>
</evidence>